<dbReference type="EC" id="1.1.1.-" evidence="8"/>
<accession>A0ABW6K5C8</accession>
<evidence type="ECO:0000256" key="3">
    <source>
        <dbReference type="ARBA" id="ARBA00022833"/>
    </source>
</evidence>
<dbReference type="EMBL" id="JBIACK010000001">
    <property type="protein sequence ID" value="MFE8699389.1"/>
    <property type="molecule type" value="Genomic_DNA"/>
</dbReference>
<evidence type="ECO:0000259" key="7">
    <source>
        <dbReference type="Pfam" id="PF08240"/>
    </source>
</evidence>
<organism evidence="8 9">
    <name type="scientific">Cytobacillus spartinae</name>
    <dbReference type="NCBI Taxonomy" id="3299023"/>
    <lineage>
        <taxon>Bacteria</taxon>
        <taxon>Bacillati</taxon>
        <taxon>Bacillota</taxon>
        <taxon>Bacilli</taxon>
        <taxon>Bacillales</taxon>
        <taxon>Bacillaceae</taxon>
        <taxon>Cytobacillus</taxon>
    </lineage>
</organism>
<evidence type="ECO:0000259" key="6">
    <source>
        <dbReference type="Pfam" id="PF00107"/>
    </source>
</evidence>
<comment type="similarity">
    <text evidence="5">Belongs to the zinc-containing alcohol dehydrogenase family.</text>
</comment>
<dbReference type="InterPro" id="IPR002328">
    <property type="entry name" value="ADH_Zn_CS"/>
</dbReference>
<dbReference type="PANTHER" id="PTHR42813">
    <property type="entry name" value="ZINC-TYPE ALCOHOL DEHYDROGENASE-LIKE"/>
    <property type="match status" value="1"/>
</dbReference>
<dbReference type="Gene3D" id="3.90.180.10">
    <property type="entry name" value="Medium-chain alcohol dehydrogenases, catalytic domain"/>
    <property type="match status" value="1"/>
</dbReference>
<dbReference type="CDD" id="cd08283">
    <property type="entry name" value="FDH_like_1"/>
    <property type="match status" value="1"/>
</dbReference>
<evidence type="ECO:0000256" key="1">
    <source>
        <dbReference type="ARBA" id="ARBA00001947"/>
    </source>
</evidence>
<keyword evidence="3 5" id="KW-0862">Zinc</keyword>
<dbReference type="SUPFAM" id="SSF51735">
    <property type="entry name" value="NAD(P)-binding Rossmann-fold domains"/>
    <property type="match status" value="1"/>
</dbReference>
<dbReference type="InterPro" id="IPR013154">
    <property type="entry name" value="ADH-like_N"/>
</dbReference>
<gene>
    <name evidence="8" type="ORF">ACFYKX_02000</name>
</gene>
<evidence type="ECO:0000313" key="9">
    <source>
        <dbReference type="Proteomes" id="UP001601059"/>
    </source>
</evidence>
<name>A0ABW6K5C8_9BACI</name>
<feature type="domain" description="Alcohol dehydrogenase-like N-terminal" evidence="7">
    <location>
        <begin position="25"/>
        <end position="143"/>
    </location>
</feature>
<sequence length="379" mass="41478">MRAVTYQGIKDVAVKEVEDPRIQKADDIIVKITSSAICGSDLHLIHGMIPNMPENFIIGHEPMGIVEEVGPEVANLKKGDRVIVPFNIGCGKCWYCQHDFTSQCDEANPHGDMGAYFGYSETTGGYAGGQAEYLRVPYANFTPFKLPDDCEVDDDQLVLLSDAASTAYWSVDNAGVKNGDTVIILGCGPVGLLAQKFAWLKGAKRVIAVDYVDYRLQHAKKTNNVEIVNFEQEENIGTYLKEITQGGADVVIDCVGMDGKMTPLEFLATGMKLQGGAMGAIVIASQAVRKCGTIQLTGIYGMRYNAFPLGDIFQRNVELKMGQAHVIPIIPHLYNLVSEGKVNLADVVTHKLPLDQAKRGYEMFDTKTDNCIKVVLKPH</sequence>
<dbReference type="InterPro" id="IPR036291">
    <property type="entry name" value="NAD(P)-bd_dom_sf"/>
</dbReference>
<dbReference type="Proteomes" id="UP001601059">
    <property type="component" value="Unassembled WGS sequence"/>
</dbReference>
<evidence type="ECO:0000256" key="4">
    <source>
        <dbReference type="ARBA" id="ARBA00023002"/>
    </source>
</evidence>
<proteinExistence type="inferred from homology"/>
<dbReference type="RefSeq" id="WP_389357545.1">
    <property type="nucleotide sequence ID" value="NZ_JBIACK010000001.1"/>
</dbReference>
<evidence type="ECO:0000256" key="2">
    <source>
        <dbReference type="ARBA" id="ARBA00022723"/>
    </source>
</evidence>
<protein>
    <submittedName>
        <fullName evidence="8">Zinc-dependent alcohol dehydrogenase</fullName>
        <ecNumber evidence="8">1.1.1.-</ecNumber>
    </submittedName>
</protein>
<dbReference type="InterPro" id="IPR011032">
    <property type="entry name" value="GroES-like_sf"/>
</dbReference>
<reference evidence="8 9" key="1">
    <citation type="submission" date="2024-08" db="EMBL/GenBank/DDBJ databases">
        <title>Two novel Cytobacillus novel species.</title>
        <authorList>
            <person name="Liu G."/>
        </authorList>
    </citation>
    <scope>NUCLEOTIDE SEQUENCE [LARGE SCALE GENOMIC DNA]</scope>
    <source>
        <strain evidence="8 9">FJAT-54145</strain>
    </source>
</reference>
<evidence type="ECO:0000313" key="8">
    <source>
        <dbReference type="EMBL" id="MFE8699389.1"/>
    </source>
</evidence>
<dbReference type="SUPFAM" id="SSF50129">
    <property type="entry name" value="GroES-like"/>
    <property type="match status" value="1"/>
</dbReference>
<evidence type="ECO:0000256" key="5">
    <source>
        <dbReference type="RuleBase" id="RU361277"/>
    </source>
</evidence>
<comment type="cofactor">
    <cofactor evidence="1 5">
        <name>Zn(2+)</name>
        <dbReference type="ChEBI" id="CHEBI:29105"/>
    </cofactor>
</comment>
<feature type="domain" description="Alcohol dehydrogenase-like C-terminal" evidence="6">
    <location>
        <begin position="189"/>
        <end position="257"/>
    </location>
</feature>
<dbReference type="InterPro" id="IPR013149">
    <property type="entry name" value="ADH-like_C"/>
</dbReference>
<dbReference type="PROSITE" id="PS00059">
    <property type="entry name" value="ADH_ZINC"/>
    <property type="match status" value="1"/>
</dbReference>
<comment type="caution">
    <text evidence="8">The sequence shown here is derived from an EMBL/GenBank/DDBJ whole genome shotgun (WGS) entry which is preliminary data.</text>
</comment>
<dbReference type="GO" id="GO:0016491">
    <property type="term" value="F:oxidoreductase activity"/>
    <property type="evidence" value="ECO:0007669"/>
    <property type="project" value="UniProtKB-KW"/>
</dbReference>
<keyword evidence="9" id="KW-1185">Reference proteome</keyword>
<dbReference type="PANTHER" id="PTHR42813:SF2">
    <property type="entry name" value="DEHYDROGENASE, ZINC-CONTAINING, PUTATIVE (AFU_ORTHOLOGUE AFUA_2G02810)-RELATED"/>
    <property type="match status" value="1"/>
</dbReference>
<dbReference type="Pfam" id="PF08240">
    <property type="entry name" value="ADH_N"/>
    <property type="match status" value="1"/>
</dbReference>
<keyword evidence="2 5" id="KW-0479">Metal-binding</keyword>
<dbReference type="Pfam" id="PF00107">
    <property type="entry name" value="ADH_zinc_N"/>
    <property type="match status" value="1"/>
</dbReference>
<dbReference type="Gene3D" id="3.40.50.720">
    <property type="entry name" value="NAD(P)-binding Rossmann-like Domain"/>
    <property type="match status" value="1"/>
</dbReference>
<keyword evidence="4 8" id="KW-0560">Oxidoreductase</keyword>